<sequence length="72" mass="8354">MKKIILITSISAFFLTACGDEYADLRKMTVQDYLDNKSLLDEVMNKCHNHEIKDEDICETMKEAIDSNHDAW</sequence>
<evidence type="ECO:0000313" key="1">
    <source>
        <dbReference type="EMBL" id="UNM96548.1"/>
    </source>
</evidence>
<organism evidence="1 2">
    <name type="scientific">Ignatzschineria rhizosphaerae</name>
    <dbReference type="NCBI Taxonomy" id="2923279"/>
    <lineage>
        <taxon>Bacteria</taxon>
        <taxon>Pseudomonadati</taxon>
        <taxon>Pseudomonadota</taxon>
        <taxon>Gammaproteobacteria</taxon>
        <taxon>Cardiobacteriales</taxon>
        <taxon>Ignatzschineriaceae</taxon>
        <taxon>Ignatzschineria</taxon>
    </lineage>
</organism>
<name>A0ABY3X103_9GAMM</name>
<reference evidence="1 2" key="1">
    <citation type="submission" date="2022-03" db="EMBL/GenBank/DDBJ databases">
        <title>Ignatzschineria rhizosphaerae HR5S32.</title>
        <authorList>
            <person name="Sun J.Q."/>
            <person name="Feng J.Y."/>
        </authorList>
    </citation>
    <scope>NUCLEOTIDE SEQUENCE [LARGE SCALE GENOMIC DNA]</scope>
    <source>
        <strain evidence="1 2">HR5S32</strain>
    </source>
</reference>
<evidence type="ECO:0000313" key="2">
    <source>
        <dbReference type="Proteomes" id="UP000829542"/>
    </source>
</evidence>
<dbReference type="PROSITE" id="PS51257">
    <property type="entry name" value="PROKAR_LIPOPROTEIN"/>
    <property type="match status" value="1"/>
</dbReference>
<protein>
    <submittedName>
        <fullName evidence="1">EexN family lipoprotein</fullName>
    </submittedName>
</protein>
<proteinExistence type="predicted"/>
<dbReference type="InterPro" id="IPR047937">
    <property type="entry name" value="Eex_IncN-like"/>
</dbReference>
<dbReference type="Proteomes" id="UP000829542">
    <property type="component" value="Chromosome"/>
</dbReference>
<dbReference type="NCBIfam" id="NF033894">
    <property type="entry name" value="Eex_IncN"/>
    <property type="match status" value="1"/>
</dbReference>
<accession>A0ABY3X103</accession>
<keyword evidence="2" id="KW-1185">Reference proteome</keyword>
<dbReference type="EMBL" id="CP093379">
    <property type="protein sequence ID" value="UNM96548.1"/>
    <property type="molecule type" value="Genomic_DNA"/>
</dbReference>
<keyword evidence="1" id="KW-0449">Lipoprotein</keyword>
<gene>
    <name evidence="1" type="ORF">MMG00_01415</name>
</gene>
<dbReference type="RefSeq" id="WP_242150327.1">
    <property type="nucleotide sequence ID" value="NZ_CP093379.1"/>
</dbReference>